<reference evidence="1 2" key="1">
    <citation type="submission" date="2023-10" db="EMBL/GenBank/DDBJ databases">
        <title>Development of a sustainable strategy for remediation of hydrocarbon-contaminated territories based on the waste exchange concept.</title>
        <authorList>
            <person name="Krivoruchko A."/>
        </authorList>
    </citation>
    <scope>NUCLEOTIDE SEQUENCE [LARGE SCALE GENOMIC DNA]</scope>
    <source>
        <strain evidence="1 2">IEGM 1323</strain>
    </source>
</reference>
<gene>
    <name evidence="1" type="ORF">R3P96_19355</name>
</gene>
<evidence type="ECO:0000313" key="2">
    <source>
        <dbReference type="Proteomes" id="UP001185755"/>
    </source>
</evidence>
<comment type="caution">
    <text evidence="1">The sequence shown here is derived from an EMBL/GenBank/DDBJ whole genome shotgun (WGS) entry which is preliminary data.</text>
</comment>
<protein>
    <submittedName>
        <fullName evidence="1">Uncharacterized protein</fullName>
    </submittedName>
</protein>
<dbReference type="RefSeq" id="WP_317565645.1">
    <property type="nucleotide sequence ID" value="NZ_JAWLJX010000007.1"/>
</dbReference>
<proteinExistence type="predicted"/>
<sequence length="133" mass="14418">MESGPNELGAAMLTWRGLAAQADSGQLQIPEGVAFQCDTVCADYVLHLESMLEKTKWLVDTDAYGDLPSARMLGAKFKRLADGEQGSAAAVIRQHIEVIQLMRSVFRRYFVETEAVDQSVGTRIGDIGAGLGE</sequence>
<name>A0ABU4BH15_9NOCA</name>
<accession>A0ABU4BH15</accession>
<organism evidence="1 2">
    <name type="scientific">Rhodococcoides yunnanense</name>
    <dbReference type="NCBI Taxonomy" id="278209"/>
    <lineage>
        <taxon>Bacteria</taxon>
        <taxon>Bacillati</taxon>
        <taxon>Actinomycetota</taxon>
        <taxon>Actinomycetes</taxon>
        <taxon>Mycobacteriales</taxon>
        <taxon>Nocardiaceae</taxon>
        <taxon>Rhodococcoides</taxon>
    </lineage>
</organism>
<dbReference type="EMBL" id="JAWLJX010000007">
    <property type="protein sequence ID" value="MDV6263500.1"/>
    <property type="molecule type" value="Genomic_DNA"/>
</dbReference>
<keyword evidence="2" id="KW-1185">Reference proteome</keyword>
<dbReference type="Proteomes" id="UP001185755">
    <property type="component" value="Unassembled WGS sequence"/>
</dbReference>
<evidence type="ECO:0000313" key="1">
    <source>
        <dbReference type="EMBL" id="MDV6263500.1"/>
    </source>
</evidence>